<dbReference type="AlphaFoldDB" id="A0A9P6C7W3"/>
<organism evidence="1 2">
    <name type="scientific">Collybia nuda</name>
    <dbReference type="NCBI Taxonomy" id="64659"/>
    <lineage>
        <taxon>Eukaryota</taxon>
        <taxon>Fungi</taxon>
        <taxon>Dikarya</taxon>
        <taxon>Basidiomycota</taxon>
        <taxon>Agaricomycotina</taxon>
        <taxon>Agaricomycetes</taxon>
        <taxon>Agaricomycetidae</taxon>
        <taxon>Agaricales</taxon>
        <taxon>Tricholomatineae</taxon>
        <taxon>Clitocybaceae</taxon>
        <taxon>Collybia</taxon>
    </lineage>
</organism>
<evidence type="ECO:0000313" key="1">
    <source>
        <dbReference type="EMBL" id="KAF9455571.1"/>
    </source>
</evidence>
<dbReference type="PANTHER" id="PTHR31912">
    <property type="entry name" value="IP13529P"/>
    <property type="match status" value="1"/>
</dbReference>
<accession>A0A9P6C7W3</accession>
<protein>
    <submittedName>
        <fullName evidence="1">Uncharacterized protein</fullName>
    </submittedName>
</protein>
<reference evidence="1" key="1">
    <citation type="submission" date="2020-11" db="EMBL/GenBank/DDBJ databases">
        <authorList>
            <consortium name="DOE Joint Genome Institute"/>
            <person name="Ahrendt S."/>
            <person name="Riley R."/>
            <person name="Andreopoulos W."/>
            <person name="Labutti K."/>
            <person name="Pangilinan J."/>
            <person name="Ruiz-Duenas F.J."/>
            <person name="Barrasa J.M."/>
            <person name="Sanchez-Garcia M."/>
            <person name="Camarero S."/>
            <person name="Miyauchi S."/>
            <person name="Serrano A."/>
            <person name="Linde D."/>
            <person name="Babiker R."/>
            <person name="Drula E."/>
            <person name="Ayuso-Fernandez I."/>
            <person name="Pacheco R."/>
            <person name="Padilla G."/>
            <person name="Ferreira P."/>
            <person name="Barriuso J."/>
            <person name="Kellner H."/>
            <person name="Castanera R."/>
            <person name="Alfaro M."/>
            <person name="Ramirez L."/>
            <person name="Pisabarro A.G."/>
            <person name="Kuo A."/>
            <person name="Tritt A."/>
            <person name="Lipzen A."/>
            <person name="He G."/>
            <person name="Yan M."/>
            <person name="Ng V."/>
            <person name="Cullen D."/>
            <person name="Martin F."/>
            <person name="Rosso M.-N."/>
            <person name="Henrissat B."/>
            <person name="Hibbett D."/>
            <person name="Martinez A.T."/>
            <person name="Grigoriev I.V."/>
        </authorList>
    </citation>
    <scope>NUCLEOTIDE SEQUENCE</scope>
    <source>
        <strain evidence="1">CBS 247.69</strain>
    </source>
</reference>
<gene>
    <name evidence="1" type="ORF">BDZ94DRAFT_1303006</name>
</gene>
<evidence type="ECO:0000313" key="2">
    <source>
        <dbReference type="Proteomes" id="UP000807353"/>
    </source>
</evidence>
<dbReference type="PANTHER" id="PTHR31912:SF34">
    <property type="entry name" value="NOTOCHORD-RELATED PROTEIN"/>
    <property type="match status" value="1"/>
</dbReference>
<keyword evidence="2" id="KW-1185">Reference proteome</keyword>
<dbReference type="EMBL" id="MU150611">
    <property type="protein sequence ID" value="KAF9455571.1"/>
    <property type="molecule type" value="Genomic_DNA"/>
</dbReference>
<comment type="caution">
    <text evidence="1">The sequence shown here is derived from an EMBL/GenBank/DDBJ whole genome shotgun (WGS) entry which is preliminary data.</text>
</comment>
<dbReference type="OrthoDB" id="2506088at2759"/>
<name>A0A9P6C7W3_9AGAR</name>
<dbReference type="Proteomes" id="UP000807353">
    <property type="component" value="Unassembled WGS sequence"/>
</dbReference>
<sequence>MARGRKLPTSVELSDDGSEVRCKICIEHSAGSYSGAWIRKPSYWHHQQSLVHIQSEECKNTAEIRAAALQAERVQEECQASFAQLCNFSMVEDDITMQNQCGVHEQEMWRDHKMNFHDNGFKFDAGDDPGDLDQQKREEFDHRVHEHGLWSGIDEIPGDVNLDGRAQLWDKEDHDDLLSEVLQNLEDEDETLPAGPSMPNAPSNEWFPYDSKLSFLLDAIDNLLRLRISGSLMRVLLWLLREVGVKKVPSFDALRKSQKHLRTQSSVPTIPCVSPKGNVFSFNDPRTLIANQFSKDWANPLVCPHLRRYAMIPPNGVISEVWHAQQWRKEMDRHCLSPMYDDGYCHFYIDEPARLKDGTLVIPVRWLEDSGGSIWANAWRIEYDDAQNATIVDDSTVLLKATDLQDNMLDLQDAVLVPTWSLCTIGAGHPSRMPNPDRALAEGDPLYVSLIDVFGDDVSGNRSKSWNKHWNIYISHRNLPQQLLHQQFHVHFVSTSPHASVSEQFHGIKETIESTHHKPVKVQHAITGKQVRFKIYCNCGPGDNPAQSELSGHIGAKGNFYCQKCNVGGTQKNKETDEGFHSLFYPGELHSAAETLAGVKNQVKLACLSVAAHVKDAQTRRARVMQKAHPTRPVAKIQAELMVWVKDHEDKIYNPFLVLEGFDAARDTPVEILHTILLGVVKYLWHGSHTPWTASQQKIYSMCLQGTNTLGLSIHAIHANYIMQYANSLIGRQLKTLAQVNVFHVHGLVDDLGFTFTRAVGELSALLYYPKIRNLDEYLSDVDVAAANVLDIAALIDPSKTSANLGSSTIDDVALHRAVKCSVLFLYSIGIGNRNLSDRFLYLIKNYGKVELVRGYVLFP</sequence>
<proteinExistence type="predicted"/>